<reference evidence="5" key="1">
    <citation type="submission" date="2023-03" db="EMBL/GenBank/DDBJ databases">
        <title>Electrophorus voltai genome.</title>
        <authorList>
            <person name="Bian C."/>
        </authorList>
    </citation>
    <scope>NUCLEOTIDE SEQUENCE</scope>
    <source>
        <strain evidence="5">CB-2022</strain>
        <tissue evidence="5">Muscle</tissue>
    </source>
</reference>
<name>A0AAD9DU94_9TELE</name>
<accession>A0AAD9DU94</accession>
<dbReference type="InterPro" id="IPR026246">
    <property type="entry name" value="Fsip1"/>
</dbReference>
<evidence type="ECO:0000256" key="3">
    <source>
        <dbReference type="ARBA" id="ARBA00023054"/>
    </source>
</evidence>
<dbReference type="AlphaFoldDB" id="A0AAD9DU94"/>
<feature type="region of interest" description="Disordered" evidence="4">
    <location>
        <begin position="281"/>
        <end position="302"/>
    </location>
</feature>
<dbReference type="EMBL" id="JAROKS010000018">
    <property type="protein sequence ID" value="KAK1793398.1"/>
    <property type="molecule type" value="Genomic_DNA"/>
</dbReference>
<keyword evidence="6" id="KW-1185">Reference proteome</keyword>
<sequence>MDITKGSFDYISRPVSKERSRAGSRESTVSLAEVGRVNQHRIGSLEVLSSYVTETQAHLGQGGQTENMLLDQDSSDEENEDLDLQKAIEEMKRLDTILAVRISQEKEMKKQRRELHQKLWQELKNLEPRSSKECSDEAKNTQMFLELTASTFHMCQYLPRVAVTTMTFFLYLATKFQMKTVPWTSELGIKARIVWTLLFNNVALTGKVREHTESSDFLEEAQEMRRGKQTDSSQTMMQNTKYRQDFVKKNIELVGRAGGLMMMIHEEKERLEELIKDLENESYDDPSAKPKNLRPRSSSECSSDAENNWLYLELTTRTSKSSSEEDGFVPVFGTQVPDESSGLNFRVWNEGKDWVREHTESSGFLEENQEMRRGKQTDSRQVQKTKHRQDFVKKNIELAGGAGGLMMTHKEKERLEEILNDESYDDPSAKPKPGEGYQPDEAQLNQLFQIDARLQLLLPVEDFLFVQSPYAAHSSSQGGHFGSDGERGGELMAGGKTPRELTEARDKGECLQDIQQQLQHLGHSQQAMSLPEEQLRSLLMECEMAQSRHSGSGAGESSLPYCALDARAISLLIRMPRLTSRALSDLLLEASATHNTSYQCEEATLD</sequence>
<dbReference type="PANTHER" id="PTHR22012:SF2">
    <property type="entry name" value="FIBROUS SHEATH-INTERACTING PROTEIN 1"/>
    <property type="match status" value="1"/>
</dbReference>
<comment type="similarity">
    <text evidence="1">Belongs to the FSIP1 family.</text>
</comment>
<keyword evidence="3" id="KW-0175">Coiled coil</keyword>
<evidence type="ECO:0000313" key="6">
    <source>
        <dbReference type="Proteomes" id="UP001239994"/>
    </source>
</evidence>
<evidence type="ECO:0000256" key="2">
    <source>
        <dbReference type="ARBA" id="ARBA00019480"/>
    </source>
</evidence>
<proteinExistence type="inferred from homology"/>
<feature type="compositionally biased region" description="Basic and acidic residues" evidence="4">
    <location>
        <begin position="369"/>
        <end position="378"/>
    </location>
</feature>
<evidence type="ECO:0000313" key="5">
    <source>
        <dbReference type="EMBL" id="KAK1793398.1"/>
    </source>
</evidence>
<evidence type="ECO:0000256" key="1">
    <source>
        <dbReference type="ARBA" id="ARBA00010495"/>
    </source>
</evidence>
<organism evidence="5 6">
    <name type="scientific">Electrophorus voltai</name>
    <dbReference type="NCBI Taxonomy" id="2609070"/>
    <lineage>
        <taxon>Eukaryota</taxon>
        <taxon>Metazoa</taxon>
        <taxon>Chordata</taxon>
        <taxon>Craniata</taxon>
        <taxon>Vertebrata</taxon>
        <taxon>Euteleostomi</taxon>
        <taxon>Actinopterygii</taxon>
        <taxon>Neopterygii</taxon>
        <taxon>Teleostei</taxon>
        <taxon>Ostariophysi</taxon>
        <taxon>Gymnotiformes</taxon>
        <taxon>Gymnotoidei</taxon>
        <taxon>Gymnotidae</taxon>
        <taxon>Electrophorus</taxon>
    </lineage>
</organism>
<evidence type="ECO:0000256" key="4">
    <source>
        <dbReference type="SAM" id="MobiDB-lite"/>
    </source>
</evidence>
<protein>
    <recommendedName>
        <fullName evidence="2">Fibrous sheath-interacting protein 1</fullName>
    </recommendedName>
</protein>
<gene>
    <name evidence="5" type="ORF">P4O66_011781</name>
</gene>
<feature type="region of interest" description="Disordered" evidence="4">
    <location>
        <begin position="215"/>
        <end position="236"/>
    </location>
</feature>
<dbReference type="PRINTS" id="PR02075">
    <property type="entry name" value="FIBSHEATHIP1"/>
</dbReference>
<dbReference type="Proteomes" id="UP001239994">
    <property type="component" value="Unassembled WGS sequence"/>
</dbReference>
<feature type="region of interest" description="Disordered" evidence="4">
    <location>
        <begin position="360"/>
        <end position="388"/>
    </location>
</feature>
<feature type="region of interest" description="Disordered" evidence="4">
    <location>
        <begin position="474"/>
        <end position="495"/>
    </location>
</feature>
<comment type="caution">
    <text evidence="5">The sequence shown here is derived from an EMBL/GenBank/DDBJ whole genome shotgun (WGS) entry which is preliminary data.</text>
</comment>
<dbReference type="Pfam" id="PF15554">
    <property type="entry name" value="FSIP1"/>
    <property type="match status" value="2"/>
</dbReference>
<dbReference type="PANTHER" id="PTHR22012">
    <property type="entry name" value="FIBROUS SHEATH INTERACTING PROTEIN 1"/>
    <property type="match status" value="1"/>
</dbReference>